<dbReference type="OrthoDB" id="46222at2157"/>
<dbReference type="InterPro" id="IPR050834">
    <property type="entry name" value="Glycosyltransf_2"/>
</dbReference>
<dbReference type="Gene3D" id="3.90.550.10">
    <property type="entry name" value="Spore Coat Polysaccharide Biosynthesis Protein SpsA, Chain A"/>
    <property type="match status" value="1"/>
</dbReference>
<proteinExistence type="predicted"/>
<keyword evidence="3" id="KW-1185">Reference proteome</keyword>
<reference evidence="2 3" key="1">
    <citation type="submission" date="2020-01" db="EMBL/GenBank/DDBJ databases">
        <title>Natronorubrum sp. JWXQ-INN 674 isolated from Inner Mongolia Autonomous Region of China.</title>
        <authorList>
            <person name="Xue Q."/>
        </authorList>
    </citation>
    <scope>NUCLEOTIDE SEQUENCE [LARGE SCALE GENOMIC DNA]</scope>
    <source>
        <strain evidence="2 3">JWXQ-INN-674</strain>
    </source>
</reference>
<dbReference type="EMBL" id="WUYX01000015">
    <property type="protein sequence ID" value="MXV61219.1"/>
    <property type="molecule type" value="Genomic_DNA"/>
</dbReference>
<dbReference type="SUPFAM" id="SSF53448">
    <property type="entry name" value="Nucleotide-diphospho-sugar transferases"/>
    <property type="match status" value="1"/>
</dbReference>
<evidence type="ECO:0000313" key="3">
    <source>
        <dbReference type="Proteomes" id="UP000434101"/>
    </source>
</evidence>
<gene>
    <name evidence="2" type="ORF">GS429_03910</name>
</gene>
<dbReference type="PANTHER" id="PTHR43685:SF2">
    <property type="entry name" value="GLYCOSYLTRANSFERASE 2-LIKE DOMAIN-CONTAINING PROTEIN"/>
    <property type="match status" value="1"/>
</dbReference>
<protein>
    <submittedName>
        <fullName evidence="2">Glycosyltransferase</fullName>
    </submittedName>
</protein>
<dbReference type="InterPro" id="IPR001173">
    <property type="entry name" value="Glyco_trans_2-like"/>
</dbReference>
<comment type="caution">
    <text evidence="2">The sequence shown here is derived from an EMBL/GenBank/DDBJ whole genome shotgun (WGS) entry which is preliminary data.</text>
</comment>
<dbReference type="GO" id="GO:0016740">
    <property type="term" value="F:transferase activity"/>
    <property type="evidence" value="ECO:0007669"/>
    <property type="project" value="UniProtKB-KW"/>
</dbReference>
<feature type="domain" description="Glycosyltransferase 2-like" evidence="1">
    <location>
        <begin position="8"/>
        <end position="137"/>
    </location>
</feature>
<dbReference type="InterPro" id="IPR029044">
    <property type="entry name" value="Nucleotide-diphossugar_trans"/>
</dbReference>
<dbReference type="Proteomes" id="UP000434101">
    <property type="component" value="Unassembled WGS sequence"/>
</dbReference>
<accession>A0A6B0VKX8</accession>
<dbReference type="AlphaFoldDB" id="A0A6B0VKX8"/>
<evidence type="ECO:0000313" key="2">
    <source>
        <dbReference type="EMBL" id="MXV61219.1"/>
    </source>
</evidence>
<name>A0A6B0VKX8_9EURY</name>
<dbReference type="RefSeq" id="WP_160062906.1">
    <property type="nucleotide sequence ID" value="NZ_WUYX01000015.1"/>
</dbReference>
<organism evidence="2 3">
    <name type="scientific">Natronorubrum halalkaliphilum</name>
    <dbReference type="NCBI Taxonomy" id="2691917"/>
    <lineage>
        <taxon>Archaea</taxon>
        <taxon>Methanobacteriati</taxon>
        <taxon>Methanobacteriota</taxon>
        <taxon>Stenosarchaea group</taxon>
        <taxon>Halobacteria</taxon>
        <taxon>Halobacteriales</taxon>
        <taxon>Natrialbaceae</taxon>
        <taxon>Natronorubrum</taxon>
    </lineage>
</organism>
<sequence length="305" mass="33918">MSRPRSVSIVVPVYNDSSGVQSTLESVLEHTDPSAELEIIVVDNGSTDETPQVVERYARSHDHVVLETEADMQGSYAARNTGIERATGEILVFLDADQWVTPGWLESALDRLTELEADYLAPNIRLKAPDDPSPVARYNLISGFPIEGFLEQHHYAPTSCLFVTRTLLDDVGSFDERLVSGGDLEFGNRVHDAGYDLEYAPEATVIHPTRDSFRSLIGRNVRIGRGHCQLQRYYPNRYGRVGIPPRPSGIRREQYDASMNAVVYNAIATVMTAARGFGYYRECLGIGRDRFASTLDSVFDRSVGP</sequence>
<keyword evidence="2" id="KW-0808">Transferase</keyword>
<dbReference type="PANTHER" id="PTHR43685">
    <property type="entry name" value="GLYCOSYLTRANSFERASE"/>
    <property type="match status" value="1"/>
</dbReference>
<evidence type="ECO:0000259" key="1">
    <source>
        <dbReference type="Pfam" id="PF00535"/>
    </source>
</evidence>
<dbReference type="Pfam" id="PF00535">
    <property type="entry name" value="Glycos_transf_2"/>
    <property type="match status" value="1"/>
</dbReference>